<dbReference type="AlphaFoldDB" id="A0A0H3FXW8"/>
<feature type="transmembrane region" description="Helical" evidence="1">
    <location>
        <begin position="38"/>
        <end position="57"/>
    </location>
</feature>
<dbReference type="KEGG" id="zmm:Zmob_0735"/>
<dbReference type="Proteomes" id="UP000001494">
    <property type="component" value="Chromosome"/>
</dbReference>
<keyword evidence="1" id="KW-0812">Transmembrane</keyword>
<proteinExistence type="predicted"/>
<keyword evidence="1" id="KW-0472">Membrane</keyword>
<evidence type="ECO:0000256" key="1">
    <source>
        <dbReference type="SAM" id="Phobius"/>
    </source>
</evidence>
<evidence type="ECO:0000313" key="2">
    <source>
        <dbReference type="EMBL" id="AEH62576.1"/>
    </source>
</evidence>
<dbReference type="OrthoDB" id="9256146at2"/>
<protein>
    <submittedName>
        <fullName evidence="2">Uncharacterized protein</fullName>
    </submittedName>
</protein>
<feature type="transmembrane region" description="Helical" evidence="1">
    <location>
        <begin position="7"/>
        <end position="26"/>
    </location>
</feature>
<dbReference type="HOGENOM" id="CLU_1651533_0_0_5"/>
<name>A0A0H3FXW8_ZYMMA</name>
<keyword evidence="1" id="KW-1133">Transmembrane helix</keyword>
<reference evidence="2 3" key="1">
    <citation type="journal article" date="2011" name="J. Bacteriol.">
        <title>Genome sequence of the ethanol-producing Zymomonas mobilis subsp. mobilis lectotype strain ATCC 10988.</title>
        <authorList>
            <person name="Pappas K.M."/>
            <person name="Kouvelis V.N."/>
            <person name="Saunders E."/>
            <person name="Brettin T.S."/>
            <person name="Bruce D."/>
            <person name="Detter C."/>
            <person name="Balakireva M."/>
            <person name="Han C.S."/>
            <person name="Savvakis G."/>
            <person name="Kyrpides N.C."/>
            <person name="Typas M.A."/>
        </authorList>
    </citation>
    <scope>NUCLEOTIDE SEQUENCE [LARGE SCALE GENOMIC DNA]</scope>
    <source>
        <strain evidence="3">ATCC 10988 / DSM 424 / CCUG 17860 / LMG 404 / NCIMB 8938 / NRRL B-806 / ZM1</strain>
    </source>
</reference>
<accession>A0A0H3FXW8</accession>
<gene>
    <name evidence="2" type="ordered locus">Zmob_0735</name>
</gene>
<sequence length="160" mass="17750">MDNIINIIAGVIALYFIAAMLMFFYWLYFHKGSLKKALIHIVVSLGLLCLLVGGQMLRWKSINAQNAAEQAAKMPKAVTIQPDLLAILQANPDPASVEPTKLAAIANLAEQHLGEAGKEYEAPLKKYFVYYNSHIASEKLPDTMAAIKFDAQRRNAERGF</sequence>
<organism evidence="2 3">
    <name type="scientific">Zymomonas mobilis subsp. mobilis (strain ATCC 10988 / DSM 424 / LMG 404 / NCIMB 8938 / NRRL B-806 / ZM1)</name>
    <dbReference type="NCBI Taxonomy" id="555217"/>
    <lineage>
        <taxon>Bacteria</taxon>
        <taxon>Pseudomonadati</taxon>
        <taxon>Pseudomonadota</taxon>
        <taxon>Alphaproteobacteria</taxon>
        <taxon>Sphingomonadales</taxon>
        <taxon>Zymomonadaceae</taxon>
        <taxon>Zymomonas</taxon>
    </lineage>
</organism>
<evidence type="ECO:0000313" key="3">
    <source>
        <dbReference type="Proteomes" id="UP000001494"/>
    </source>
</evidence>
<dbReference type="RefSeq" id="WP_011240060.1">
    <property type="nucleotide sequence ID" value="NC_017262.1"/>
</dbReference>
<dbReference type="EMBL" id="CP002850">
    <property type="protein sequence ID" value="AEH62576.1"/>
    <property type="molecule type" value="Genomic_DNA"/>
</dbReference>